<evidence type="ECO:0000256" key="2">
    <source>
        <dbReference type="SAM" id="SignalP"/>
    </source>
</evidence>
<dbReference type="Pfam" id="PF01663">
    <property type="entry name" value="Phosphodiest"/>
    <property type="match status" value="1"/>
</dbReference>
<dbReference type="Gene3D" id="3.40.720.10">
    <property type="entry name" value="Alkaline Phosphatase, subunit A"/>
    <property type="match status" value="1"/>
</dbReference>
<dbReference type="PANTHER" id="PTHR10151:SF120">
    <property type="entry name" value="BIS(5'-ADENOSYL)-TRIPHOSPHATASE"/>
    <property type="match status" value="1"/>
</dbReference>
<dbReference type="SUPFAM" id="SSF53649">
    <property type="entry name" value="Alkaline phosphatase-like"/>
    <property type="match status" value="1"/>
</dbReference>
<dbReference type="OrthoDB" id="8355658at2"/>
<evidence type="ECO:0000256" key="1">
    <source>
        <dbReference type="SAM" id="MobiDB-lite"/>
    </source>
</evidence>
<dbReference type="InterPro" id="IPR002591">
    <property type="entry name" value="Phosphodiest/P_Trfase"/>
</dbReference>
<keyword evidence="2" id="KW-0732">Signal</keyword>
<evidence type="ECO:0000313" key="4">
    <source>
        <dbReference type="Proteomes" id="UP000295509"/>
    </source>
</evidence>
<gene>
    <name evidence="3" type="ORF">BX592_12286</name>
</gene>
<accession>A0A4R8LGN0</accession>
<comment type="caution">
    <text evidence="3">The sequence shown here is derived from an EMBL/GenBank/DDBJ whole genome shotgun (WGS) entry which is preliminary data.</text>
</comment>
<name>A0A4R8LGN0_9BURK</name>
<sequence>MRTTGKSMRVRYMIGAVAMSLAAMHAASAAAMGGQDQDGNSHGQGHASGQGNGHGPVKHVLLISFDGLHQQDVARCIGSNACPNLALLAKAGTTYTNAHTPGLSDSFPGLAALVTGGSPKTAGLFYDVSYDRTLYAPSDTQCTGKQGWNVVFDETTGIDAQNGGALTHLDGGGAFNPQAIPHAKIGGVCQPVFPHNYVKTNTLFEVVKQNMRGSRTAWADKHAWGYDWLNGPSGVGVDDLARTEINSIDAATKTDYTDVFTHTETFDNFHVQEMLNEIDGKDSTGKSNADVPTVFGADFQTLSVAQKAPVASGGGYLDADFTPGPQVAAAITYIDNSLARVVTELKQRGLYDSTAIIVTSKHGQSPTDHTKLVKNGDTLTKLLEANNFLDPNGNFGQAATKSGNLNDGSGLVDTGFVQTDDVGLIWLRDQSQAATVVKTLKANLSCNAPGICADGPQAYILSGPALAARFGNPALGRTPDIIVQPNPGVIYTTSTSKDEEHGGNAPDDSHLGLVVYVPHAHDTGRTIDQPVLTTQVAPSILHVLGLEPELLHSVALEGTPVLPQFDRDRF</sequence>
<evidence type="ECO:0000313" key="3">
    <source>
        <dbReference type="EMBL" id="TDY42277.1"/>
    </source>
</evidence>
<feature type="signal peptide" evidence="2">
    <location>
        <begin position="1"/>
        <end position="29"/>
    </location>
</feature>
<feature type="region of interest" description="Disordered" evidence="1">
    <location>
        <begin position="32"/>
        <end position="53"/>
    </location>
</feature>
<dbReference type="GO" id="GO:0016787">
    <property type="term" value="F:hydrolase activity"/>
    <property type="evidence" value="ECO:0007669"/>
    <property type="project" value="UniProtKB-ARBA"/>
</dbReference>
<dbReference type="EMBL" id="SORE01000022">
    <property type="protein sequence ID" value="TDY42277.1"/>
    <property type="molecule type" value="Genomic_DNA"/>
</dbReference>
<reference evidence="3 4" key="1">
    <citation type="submission" date="2019-03" db="EMBL/GenBank/DDBJ databases">
        <title>Genomic Encyclopedia of Type Strains, Phase III (KMG-III): the genomes of soil and plant-associated and newly described type strains.</title>
        <authorList>
            <person name="Whitman W."/>
        </authorList>
    </citation>
    <scope>NUCLEOTIDE SEQUENCE [LARGE SCALE GENOMIC DNA]</scope>
    <source>
        <strain evidence="3 4">LMG 29544</strain>
    </source>
</reference>
<dbReference type="PANTHER" id="PTHR10151">
    <property type="entry name" value="ECTONUCLEOTIDE PYROPHOSPHATASE/PHOSPHODIESTERASE"/>
    <property type="match status" value="1"/>
</dbReference>
<keyword evidence="4" id="KW-1185">Reference proteome</keyword>
<dbReference type="InterPro" id="IPR017850">
    <property type="entry name" value="Alkaline_phosphatase_core_sf"/>
</dbReference>
<dbReference type="Proteomes" id="UP000295509">
    <property type="component" value="Unassembled WGS sequence"/>
</dbReference>
<proteinExistence type="predicted"/>
<dbReference type="AlphaFoldDB" id="A0A4R8LGN0"/>
<organism evidence="3 4">
    <name type="scientific">Paraburkholderia rhizosphaerae</name>
    <dbReference type="NCBI Taxonomy" id="480658"/>
    <lineage>
        <taxon>Bacteria</taxon>
        <taxon>Pseudomonadati</taxon>
        <taxon>Pseudomonadota</taxon>
        <taxon>Betaproteobacteria</taxon>
        <taxon>Burkholderiales</taxon>
        <taxon>Burkholderiaceae</taxon>
        <taxon>Paraburkholderia</taxon>
    </lineage>
</organism>
<feature type="chain" id="PRO_5020552742" evidence="2">
    <location>
        <begin position="30"/>
        <end position="570"/>
    </location>
</feature>
<protein>
    <submittedName>
        <fullName evidence="3">Type I phosphodiesterase/nucleotide pyrophosphatase</fullName>
    </submittedName>
</protein>